<dbReference type="RefSeq" id="WP_024028075.1">
    <property type="nucleotide sequence ID" value="NZ_ALAN01000059.1"/>
</dbReference>
<evidence type="ECO:0000313" key="1">
    <source>
        <dbReference type="EMBL" id="ETI68961.1"/>
    </source>
</evidence>
<keyword evidence="2" id="KW-1185">Reference proteome</keyword>
<protein>
    <submittedName>
        <fullName evidence="1">Uncharacterized protein</fullName>
    </submittedName>
</protein>
<gene>
    <name evidence="1" type="ORF">BAVI_09376</name>
</gene>
<dbReference type="Proteomes" id="UP000018877">
    <property type="component" value="Unassembled WGS sequence"/>
</dbReference>
<accession>A0AB94IPC7</accession>
<reference evidence="1 2" key="1">
    <citation type="journal article" date="2014" name="Environ. Microbiol.">
        <title>The nitrate-ammonifying and nosZ-carrying bacterium Bacillus vireti is a potent source and sink for nitric and nitrous oxide under high nitrate conditions.</title>
        <authorList>
            <person name="Mania D."/>
            <person name="Heylen K."/>
            <person name="van Spanning R.J."/>
            <person name="Frostegard A."/>
        </authorList>
    </citation>
    <scope>NUCLEOTIDE SEQUENCE [LARGE SCALE GENOMIC DNA]</scope>
    <source>
        <strain evidence="1 2">LMG 21834</strain>
    </source>
</reference>
<dbReference type="AlphaFoldDB" id="A0AB94IPC7"/>
<sequence>MGNKPVLEEKLLRFAAPALYQKMSETFSNLNIHPFDVHGTVLKCENGYELTLRFSPSFSQSATTKVSFEQALNPDEEVVRFFEETAEKCKSQLISDYYKMIKL</sequence>
<dbReference type="EMBL" id="ALAN01000059">
    <property type="protein sequence ID" value="ETI68961.1"/>
    <property type="molecule type" value="Genomic_DNA"/>
</dbReference>
<name>A0AB94IPC7_9BACI</name>
<proteinExistence type="predicted"/>
<comment type="caution">
    <text evidence="1">The sequence shown here is derived from an EMBL/GenBank/DDBJ whole genome shotgun (WGS) entry which is preliminary data.</text>
</comment>
<organism evidence="1 2">
    <name type="scientific">Neobacillus vireti LMG 21834</name>
    <dbReference type="NCBI Taxonomy" id="1131730"/>
    <lineage>
        <taxon>Bacteria</taxon>
        <taxon>Bacillati</taxon>
        <taxon>Bacillota</taxon>
        <taxon>Bacilli</taxon>
        <taxon>Bacillales</taxon>
        <taxon>Bacillaceae</taxon>
        <taxon>Neobacillus</taxon>
    </lineage>
</organism>
<evidence type="ECO:0000313" key="2">
    <source>
        <dbReference type="Proteomes" id="UP000018877"/>
    </source>
</evidence>